<organism evidence="5 6">
    <name type="scientific">Thiospirochaeta perfilievii</name>
    <dbReference type="NCBI Taxonomy" id="252967"/>
    <lineage>
        <taxon>Bacteria</taxon>
        <taxon>Pseudomonadati</taxon>
        <taxon>Spirochaetota</taxon>
        <taxon>Spirochaetia</taxon>
        <taxon>Spirochaetales</taxon>
        <taxon>Spirochaetaceae</taxon>
        <taxon>Thiospirochaeta</taxon>
    </lineage>
</organism>
<name>A0A5C1QFV3_9SPIO</name>
<reference evidence="5 6" key="2">
    <citation type="submission" date="2019-09" db="EMBL/GenBank/DDBJ databases">
        <title>Complete Genome Sequence and Methylome Analysis of free living Spirochaetas.</title>
        <authorList>
            <person name="Leshcheva N."/>
            <person name="Mikheeva N."/>
        </authorList>
    </citation>
    <scope>NUCLEOTIDE SEQUENCE [LARGE SCALE GENOMIC DNA]</scope>
    <source>
        <strain evidence="5 6">P</strain>
    </source>
</reference>
<comment type="subcellular location">
    <subcellularLocation>
        <location evidence="1">Cell envelope</location>
    </subcellularLocation>
</comment>
<dbReference type="SUPFAM" id="SSF111369">
    <property type="entry name" value="HlyD-like secretion proteins"/>
    <property type="match status" value="1"/>
</dbReference>
<feature type="transmembrane region" description="Helical" evidence="3">
    <location>
        <begin position="21"/>
        <end position="44"/>
    </location>
</feature>
<sequence>MSEKETIIQIKNVKRPGYKKKITNAIISVIFFILLIIISFIFLYPKNRKYTLEDFDKATVNLSDLDNTISLTGVIGLKKSINLFSPETTFCKQVLKKSGDSIKEGELLIILDSSTLLLERDSILDELKKVEREVLKNDIVYKRDKRVIESNISKLQRANLRAKKNMDKIHELYKLGSATLQEYETAQDEFLEFKEGYNEAKESLINLDEDLKAQNFLIEYDQNNLNEKLKRKENEIEKLSIKSPISGTVISINIKEGELINSNILLASVGDLNTPYIELEIPEKNRQYINNNQSLNIKVDKKVYKGKLFQIDASALITSKGNAVVKAKADFIEAPSNIIPGSQCGAELIISSVEDCLTLPRGTYIVSGKDRYLFRISEDGKMAKRIKVQYGNMNSSLVSIKDGVEIGDEIVISSYSDFVDNEEIYLKTN</sequence>
<proteinExistence type="predicted"/>
<keyword evidence="3" id="KW-0812">Transmembrane</keyword>
<dbReference type="Pfam" id="PF25973">
    <property type="entry name" value="BSH_CzcB"/>
    <property type="match status" value="1"/>
</dbReference>
<dbReference type="InterPro" id="IPR058647">
    <property type="entry name" value="BSH_CzcB-like"/>
</dbReference>
<dbReference type="OrthoDB" id="1957187at2"/>
<dbReference type="PANTHER" id="PTHR32347">
    <property type="entry name" value="EFFLUX SYSTEM COMPONENT YKNX-RELATED"/>
    <property type="match status" value="1"/>
</dbReference>
<reference evidence="5 6" key="1">
    <citation type="submission" date="2019-02" db="EMBL/GenBank/DDBJ databases">
        <authorList>
            <person name="Fomenkov A."/>
            <person name="Dubinina G."/>
            <person name="Grabovich M."/>
            <person name="Vincze T."/>
            <person name="Roberts R.J."/>
        </authorList>
    </citation>
    <scope>NUCLEOTIDE SEQUENCE [LARGE SCALE GENOMIC DNA]</scope>
    <source>
        <strain evidence="5 6">P</strain>
    </source>
</reference>
<dbReference type="Gene3D" id="2.40.50.100">
    <property type="match status" value="1"/>
</dbReference>
<evidence type="ECO:0000313" key="5">
    <source>
        <dbReference type="EMBL" id="QEN05092.1"/>
    </source>
</evidence>
<dbReference type="KEGG" id="sper:EW093_10340"/>
<dbReference type="AlphaFoldDB" id="A0A5C1QFV3"/>
<dbReference type="PANTHER" id="PTHR32347:SF14">
    <property type="entry name" value="EFFLUX SYSTEM COMPONENT YKNX-RELATED"/>
    <property type="match status" value="1"/>
</dbReference>
<evidence type="ECO:0000256" key="2">
    <source>
        <dbReference type="ARBA" id="ARBA00023054"/>
    </source>
</evidence>
<dbReference type="Gene3D" id="1.10.287.470">
    <property type="entry name" value="Helix hairpin bin"/>
    <property type="match status" value="1"/>
</dbReference>
<gene>
    <name evidence="5" type="ORF">EW093_10340</name>
</gene>
<dbReference type="Gene3D" id="2.40.420.20">
    <property type="match status" value="1"/>
</dbReference>
<dbReference type="Gene3D" id="2.40.30.170">
    <property type="match status" value="1"/>
</dbReference>
<accession>A0A5C1QFV3</accession>
<dbReference type="EMBL" id="CP035807">
    <property type="protein sequence ID" value="QEN05092.1"/>
    <property type="molecule type" value="Genomic_DNA"/>
</dbReference>
<feature type="domain" description="CzcB-like barrel-sandwich hybrid" evidence="4">
    <location>
        <begin position="92"/>
        <end position="269"/>
    </location>
</feature>
<dbReference type="Proteomes" id="UP000323824">
    <property type="component" value="Chromosome"/>
</dbReference>
<dbReference type="InterPro" id="IPR050465">
    <property type="entry name" value="UPF0194_transport"/>
</dbReference>
<keyword evidence="6" id="KW-1185">Reference proteome</keyword>
<keyword evidence="2" id="KW-0175">Coiled coil</keyword>
<dbReference type="GO" id="GO:0030313">
    <property type="term" value="C:cell envelope"/>
    <property type="evidence" value="ECO:0007669"/>
    <property type="project" value="UniProtKB-SubCell"/>
</dbReference>
<evidence type="ECO:0000256" key="3">
    <source>
        <dbReference type="SAM" id="Phobius"/>
    </source>
</evidence>
<evidence type="ECO:0000256" key="1">
    <source>
        <dbReference type="ARBA" id="ARBA00004196"/>
    </source>
</evidence>
<protein>
    <submittedName>
        <fullName evidence="5">HlyD family efflux transporter periplasmic adaptor subunit</fullName>
    </submittedName>
</protein>
<evidence type="ECO:0000313" key="6">
    <source>
        <dbReference type="Proteomes" id="UP000323824"/>
    </source>
</evidence>
<dbReference type="RefSeq" id="WP_149568333.1">
    <property type="nucleotide sequence ID" value="NZ_CP035807.1"/>
</dbReference>
<keyword evidence="3" id="KW-1133">Transmembrane helix</keyword>
<keyword evidence="3" id="KW-0472">Membrane</keyword>
<evidence type="ECO:0000259" key="4">
    <source>
        <dbReference type="Pfam" id="PF25973"/>
    </source>
</evidence>